<dbReference type="RefSeq" id="WP_211633691.1">
    <property type="nucleotide sequence ID" value="NZ_CP073100.1"/>
</dbReference>
<evidence type="ECO:0000313" key="2">
    <source>
        <dbReference type="Proteomes" id="UP000676169"/>
    </source>
</evidence>
<name>A0A975PGP9_9BACT</name>
<reference evidence="1" key="1">
    <citation type="submission" date="2021-04" db="EMBL/GenBank/DDBJ databases">
        <title>Luteolibacter sp. 32A isolated from the skin of an Anderson's salamander (Ambystoma andersonii).</title>
        <authorList>
            <person name="Spergser J."/>
            <person name="Busse H.-J."/>
        </authorList>
    </citation>
    <scope>NUCLEOTIDE SEQUENCE</scope>
    <source>
        <strain evidence="1">32A</strain>
    </source>
</reference>
<protein>
    <recommendedName>
        <fullName evidence="3">DUF4432 family protein</fullName>
    </recommendedName>
</protein>
<organism evidence="1 2">
    <name type="scientific">Luteolibacter ambystomatis</name>
    <dbReference type="NCBI Taxonomy" id="2824561"/>
    <lineage>
        <taxon>Bacteria</taxon>
        <taxon>Pseudomonadati</taxon>
        <taxon>Verrucomicrobiota</taxon>
        <taxon>Verrucomicrobiia</taxon>
        <taxon>Verrucomicrobiales</taxon>
        <taxon>Verrucomicrobiaceae</taxon>
        <taxon>Luteolibacter</taxon>
    </lineage>
</organism>
<accession>A0A975PGP9</accession>
<dbReference type="AlphaFoldDB" id="A0A975PGP9"/>
<dbReference type="KEGG" id="lamb:KBB96_06435"/>
<dbReference type="EMBL" id="CP073100">
    <property type="protein sequence ID" value="QUE52527.1"/>
    <property type="molecule type" value="Genomic_DNA"/>
</dbReference>
<proteinExistence type="predicted"/>
<evidence type="ECO:0008006" key="3">
    <source>
        <dbReference type="Google" id="ProtNLM"/>
    </source>
</evidence>
<gene>
    <name evidence="1" type="ORF">KBB96_06435</name>
</gene>
<keyword evidence="2" id="KW-1185">Reference proteome</keyword>
<sequence>MTEPELIHGEPSWRLSNDVVDLAVTRQAGHLAPVTFRLGDRTVSPYSLSPWKPDEVEEDLPYLLRVLRGDFFCIPFAGSKELPPHGDSANQEWDLLLASPDRLKLSIPGGVEGATVEKIIQVRDGETAVYQDHRLNGWDGEYNYGNHPILDLSSLPEGAGRVTVSPFRWASVFDGVFANPEQEEYGLLASGQTFTDLRTVPLAAGGTTDLTHYPVRAGSEDLVMMANEPATDAQPFAWSAVVLDGYVWFSLKNPADFPATLFWLSNGGRHRSPWKARHLGRIGIEEVCSYFCYGLEEARENRLADPGIPTTRRFHPDETVSLRTVQAVAAVPSGFGAVATITPDGPSQVAIRDEHGTTVTAKVDWSYVL</sequence>
<evidence type="ECO:0000313" key="1">
    <source>
        <dbReference type="EMBL" id="QUE52527.1"/>
    </source>
</evidence>
<dbReference type="Proteomes" id="UP000676169">
    <property type="component" value="Chromosome"/>
</dbReference>